<name>A0ABQ6FPK7_9CHLR</name>
<dbReference type="SUPFAM" id="SSF109854">
    <property type="entry name" value="DinB/YfiT-like putative metalloenzymes"/>
    <property type="match status" value="1"/>
</dbReference>
<dbReference type="InterPro" id="IPR024775">
    <property type="entry name" value="DinB-like"/>
</dbReference>
<organism evidence="2 3">
    <name type="scientific">Dictyobacter halimunensis</name>
    <dbReference type="NCBI Taxonomy" id="3026934"/>
    <lineage>
        <taxon>Bacteria</taxon>
        <taxon>Bacillati</taxon>
        <taxon>Chloroflexota</taxon>
        <taxon>Ktedonobacteria</taxon>
        <taxon>Ktedonobacterales</taxon>
        <taxon>Dictyobacteraceae</taxon>
        <taxon>Dictyobacter</taxon>
    </lineage>
</organism>
<sequence length="161" mass="18307">MPVATSKQLEQYAAIPTQIARAIEGLTEAQLLQTPIKGEWTIHEVIIHLADSEAVGFWRLRKTLAERDSILAVYDEDAWSKTLFYRQQDYRLALQLFTDLRASSAALLALLPSQSWELTSTHTESGKLSLYDLFQTYLEHGEIHLQQIERVKQALTTTGHP</sequence>
<evidence type="ECO:0000313" key="2">
    <source>
        <dbReference type="EMBL" id="GLV56210.1"/>
    </source>
</evidence>
<dbReference type="Proteomes" id="UP001344906">
    <property type="component" value="Unassembled WGS sequence"/>
</dbReference>
<dbReference type="Pfam" id="PF12867">
    <property type="entry name" value="DinB_2"/>
    <property type="match status" value="1"/>
</dbReference>
<protein>
    <recommendedName>
        <fullName evidence="1">DinB-like domain-containing protein</fullName>
    </recommendedName>
</protein>
<dbReference type="EMBL" id="BSRI01000002">
    <property type="protein sequence ID" value="GLV56210.1"/>
    <property type="molecule type" value="Genomic_DNA"/>
</dbReference>
<gene>
    <name evidence="2" type="ORF">KDH_30530</name>
</gene>
<evidence type="ECO:0000313" key="3">
    <source>
        <dbReference type="Proteomes" id="UP001344906"/>
    </source>
</evidence>
<accession>A0ABQ6FPK7</accession>
<evidence type="ECO:0000259" key="1">
    <source>
        <dbReference type="Pfam" id="PF12867"/>
    </source>
</evidence>
<reference evidence="2 3" key="1">
    <citation type="submission" date="2023-02" db="EMBL/GenBank/DDBJ databases">
        <title>Dictyobacter halimunensis sp. nov., a new member of the class Ktedonobacteria from forest soil in a geothermal area.</title>
        <authorList>
            <person name="Rachmania M.K."/>
            <person name="Ningsih F."/>
            <person name="Sakai Y."/>
            <person name="Yabe S."/>
            <person name="Yokota A."/>
            <person name="Sjamsuridzal W."/>
        </authorList>
    </citation>
    <scope>NUCLEOTIDE SEQUENCE [LARGE SCALE GENOMIC DNA]</scope>
    <source>
        <strain evidence="2 3">S3.2.2.5</strain>
    </source>
</reference>
<proteinExistence type="predicted"/>
<keyword evidence="3" id="KW-1185">Reference proteome</keyword>
<dbReference type="Gene3D" id="1.20.120.450">
    <property type="entry name" value="dinb family like domain"/>
    <property type="match status" value="1"/>
</dbReference>
<dbReference type="InterPro" id="IPR034660">
    <property type="entry name" value="DinB/YfiT-like"/>
</dbReference>
<feature type="domain" description="DinB-like" evidence="1">
    <location>
        <begin position="16"/>
        <end position="148"/>
    </location>
</feature>
<dbReference type="RefSeq" id="WP_338251316.1">
    <property type="nucleotide sequence ID" value="NZ_BSRI01000002.1"/>
</dbReference>
<comment type="caution">
    <text evidence="2">The sequence shown here is derived from an EMBL/GenBank/DDBJ whole genome shotgun (WGS) entry which is preliminary data.</text>
</comment>